<organism evidence="1">
    <name type="scientific">Utricularia reniformis</name>
    <dbReference type="NCBI Taxonomy" id="192314"/>
    <lineage>
        <taxon>Eukaryota</taxon>
        <taxon>Viridiplantae</taxon>
        <taxon>Streptophyta</taxon>
        <taxon>Embryophyta</taxon>
        <taxon>Tracheophyta</taxon>
        <taxon>Spermatophyta</taxon>
        <taxon>Magnoliopsida</taxon>
        <taxon>eudicotyledons</taxon>
        <taxon>Gunneridae</taxon>
        <taxon>Pentapetalae</taxon>
        <taxon>asterids</taxon>
        <taxon>lamiids</taxon>
        <taxon>Lamiales</taxon>
        <taxon>Lentibulariaceae</taxon>
        <taxon>Utricularia</taxon>
    </lineage>
</organism>
<sequence length="122" mass="12991">MAQVDTVVSSLLADRPLLHLLLGQVVRGPRLVLLTRTSTRVGGVGGRGAFVGLRGVLSVDSIGLRLSFGGLKVPLPTNRLVLSALSFLLQIPLVSPNKFRRSRNALESGINMSITKAYSLTT</sequence>
<proteinExistence type="predicted"/>
<accession>A0A1Y0B3B1</accession>
<keyword evidence="1" id="KW-0496">Mitochondrion</keyword>
<protein>
    <submittedName>
        <fullName evidence="1">Uncharacterized protein</fullName>
    </submittedName>
</protein>
<gene>
    <name evidence="1" type="ORF">AEK19_MT1697</name>
</gene>
<reference evidence="1" key="1">
    <citation type="submission" date="2017-03" db="EMBL/GenBank/DDBJ databases">
        <title>The mitochondrial genome of the carnivorous plant Utricularia reniformis (Lentibulariaceae): structure, comparative analysis and evolutionary landmarks.</title>
        <authorList>
            <person name="Silva S.R."/>
            <person name="Alvarenga D.O."/>
            <person name="Michael T.P."/>
            <person name="Miranda V.F.O."/>
            <person name="Varani A.M."/>
        </authorList>
    </citation>
    <scope>NUCLEOTIDE SEQUENCE</scope>
</reference>
<dbReference type="EMBL" id="KY774314">
    <property type="protein sequence ID" value="ART31878.1"/>
    <property type="molecule type" value="Genomic_DNA"/>
</dbReference>
<geneLocation type="mitochondrion" evidence="1"/>
<dbReference type="AlphaFoldDB" id="A0A1Y0B3B1"/>
<evidence type="ECO:0000313" key="1">
    <source>
        <dbReference type="EMBL" id="ART31878.1"/>
    </source>
</evidence>
<name>A0A1Y0B3B1_9LAMI</name>